<comment type="caution">
    <text evidence="1">The sequence shown here is derived from an EMBL/GenBank/DDBJ whole genome shotgun (WGS) entry which is preliminary data.</text>
</comment>
<protein>
    <submittedName>
        <fullName evidence="1">Uncharacterized protein</fullName>
    </submittedName>
</protein>
<proteinExistence type="predicted"/>
<reference evidence="1 2" key="1">
    <citation type="journal article" date="2015" name="Genome Announc.">
        <title>Expanding the biotechnology potential of lactobacilli through comparative genomics of 213 strains and associated genera.</title>
        <authorList>
            <person name="Sun Z."/>
            <person name="Harris H.M."/>
            <person name="McCann A."/>
            <person name="Guo C."/>
            <person name="Argimon S."/>
            <person name="Zhang W."/>
            <person name="Yang X."/>
            <person name="Jeffery I.B."/>
            <person name="Cooney J.C."/>
            <person name="Kagawa T.F."/>
            <person name="Liu W."/>
            <person name="Song Y."/>
            <person name="Salvetti E."/>
            <person name="Wrobel A."/>
            <person name="Rasinkangas P."/>
            <person name="Parkhill J."/>
            <person name="Rea M.C."/>
            <person name="O'Sullivan O."/>
            <person name="Ritari J."/>
            <person name="Douillard F.P."/>
            <person name="Paul Ross R."/>
            <person name="Yang R."/>
            <person name="Briner A.E."/>
            <person name="Felis G.E."/>
            <person name="de Vos W.M."/>
            <person name="Barrangou R."/>
            <person name="Klaenhammer T.R."/>
            <person name="Caufield P.W."/>
            <person name="Cui Y."/>
            <person name="Zhang H."/>
            <person name="O'Toole P.W."/>
        </authorList>
    </citation>
    <scope>NUCLEOTIDE SEQUENCE [LARGE SCALE GENOMIC DNA]</scope>
    <source>
        <strain evidence="1 2">DSM 20515</strain>
    </source>
</reference>
<sequence length="55" mass="6236">MKRTWLITGMTSNFAQRLIQNLAKKSQSSVKLEEHNHLPMLPQTATVDLMINGRG</sequence>
<dbReference type="EMBL" id="AYYR01000054">
    <property type="protein sequence ID" value="KRM75279.1"/>
    <property type="molecule type" value="Genomic_DNA"/>
</dbReference>
<evidence type="ECO:0000313" key="2">
    <source>
        <dbReference type="Proteomes" id="UP000051845"/>
    </source>
</evidence>
<organism evidence="1 2">
    <name type="scientific">Secundilactobacillus collinoides DSM 20515 = JCM 1123</name>
    <dbReference type="NCBI Taxonomy" id="1423733"/>
    <lineage>
        <taxon>Bacteria</taxon>
        <taxon>Bacillati</taxon>
        <taxon>Bacillota</taxon>
        <taxon>Bacilli</taxon>
        <taxon>Lactobacillales</taxon>
        <taxon>Lactobacillaceae</taxon>
        <taxon>Secundilactobacillus</taxon>
    </lineage>
</organism>
<accession>A0A0R2B782</accession>
<dbReference type="AlphaFoldDB" id="A0A0R2B782"/>
<dbReference type="Proteomes" id="UP000051845">
    <property type="component" value="Unassembled WGS sequence"/>
</dbReference>
<dbReference type="RefSeq" id="WP_156405142.1">
    <property type="nucleotide sequence ID" value="NZ_AYYR01000054.1"/>
</dbReference>
<gene>
    <name evidence="1" type="ORF">FC82_GL002466</name>
</gene>
<dbReference type="PATRIC" id="fig|1423733.4.peg.2580"/>
<evidence type="ECO:0000313" key="1">
    <source>
        <dbReference type="EMBL" id="KRM75279.1"/>
    </source>
</evidence>
<name>A0A0R2B782_SECCO</name>